<evidence type="ECO:0000256" key="2">
    <source>
        <dbReference type="ARBA" id="ARBA00022670"/>
    </source>
</evidence>
<dbReference type="PANTHER" id="PTHR13604">
    <property type="entry name" value="DC12-RELATED"/>
    <property type="match status" value="1"/>
</dbReference>
<name>A0AA91Q4C0_CLALS</name>
<reference evidence="9 10" key="1">
    <citation type="submission" date="2017-04" db="EMBL/GenBank/DDBJ databases">
        <title>Draft genome of the yeast Clavispora lusitaniae type strain CBS 6936.</title>
        <authorList>
            <person name="Durrens P."/>
            <person name="Klopp C."/>
            <person name="Biteau N."/>
            <person name="Fitton-Ouhabi V."/>
            <person name="Dementhon K."/>
            <person name="Accoceberry I."/>
            <person name="Sherman D.J."/>
            <person name="Noel T."/>
        </authorList>
    </citation>
    <scope>NUCLEOTIDE SEQUENCE [LARGE SCALE GENOMIC DNA]</scope>
    <source>
        <strain evidence="9 10">CBS 6936</strain>
    </source>
</reference>
<dbReference type="KEGG" id="clus:A9F13_01g05720"/>
<dbReference type="GO" id="GO:0006508">
    <property type="term" value="P:proteolysis"/>
    <property type="evidence" value="ECO:0007669"/>
    <property type="project" value="UniProtKB-KW"/>
</dbReference>
<dbReference type="GO" id="GO:0016829">
    <property type="term" value="F:lyase activity"/>
    <property type="evidence" value="ECO:0007669"/>
    <property type="project" value="UniProtKB-KW"/>
</dbReference>
<evidence type="ECO:0000313" key="10">
    <source>
        <dbReference type="Proteomes" id="UP000195602"/>
    </source>
</evidence>
<comment type="caution">
    <text evidence="9">The sequence shown here is derived from an EMBL/GenBank/DDBJ whole genome shotgun (WGS) entry which is preliminary data.</text>
</comment>
<keyword evidence="7" id="KW-0456">Lyase</keyword>
<protein>
    <submittedName>
        <fullName evidence="9">Peptide hydrolase</fullName>
    </submittedName>
</protein>
<dbReference type="GO" id="GO:0008233">
    <property type="term" value="F:peptidase activity"/>
    <property type="evidence" value="ECO:0007669"/>
    <property type="project" value="UniProtKB-KW"/>
</dbReference>
<dbReference type="GO" id="GO:0106300">
    <property type="term" value="P:protein-DNA covalent cross-linking repair"/>
    <property type="evidence" value="ECO:0007669"/>
    <property type="project" value="InterPro"/>
</dbReference>
<evidence type="ECO:0000256" key="8">
    <source>
        <dbReference type="SAM" id="MobiDB-lite"/>
    </source>
</evidence>
<evidence type="ECO:0000313" key="9">
    <source>
        <dbReference type="EMBL" id="OVF11110.1"/>
    </source>
</evidence>
<dbReference type="Pfam" id="PF02586">
    <property type="entry name" value="SRAP"/>
    <property type="match status" value="1"/>
</dbReference>
<keyword evidence="5" id="KW-0190">Covalent protein-DNA linkage</keyword>
<sequence>MCGRYALGIKIDQLPQLFNETVLNPGLSEPVLPERESSYDTTTNACGESETVHLFVQSTDYEPSYNIPPTSEGVIIYMKEDSGAKYNYVIEPSKFGMLPEWVKPKDPQPVQRKGSTGLEYSREVQQQQAKHFNCRKETISRSQSVWAIPRKNKRCVIPISGYFEWQKTKSEKTPYYVYSKKSPLLYLVGLYSHNTNYNDTKLVPAGQEYISTFSIATGPAQGKGSNDLSWLHSRKPILIKPNTPEWFEWLDPTVTWDEKLLDTCLNCETNPAYDELTSHVVASAVGNPGFKGPEAIKEVNKSQKSIGSFFQTPPKREHKSKPEPKQEKADAEIKAHDDAEKGHTIKKESQSLTSAEKRGHKEAEDDSIAKRIHRSHGSEDYIKKEEPSEEITSDEDEDED</sequence>
<feature type="region of interest" description="Disordered" evidence="8">
    <location>
        <begin position="301"/>
        <end position="400"/>
    </location>
</feature>
<evidence type="ECO:0000256" key="4">
    <source>
        <dbReference type="ARBA" id="ARBA00022801"/>
    </source>
</evidence>
<accession>A0AA91Q4C0</accession>
<dbReference type="EMBL" id="LYUB02000001">
    <property type="protein sequence ID" value="OVF11110.1"/>
    <property type="molecule type" value="Genomic_DNA"/>
</dbReference>
<keyword evidence="6" id="KW-0238">DNA-binding</keyword>
<proteinExistence type="inferred from homology"/>
<evidence type="ECO:0000256" key="3">
    <source>
        <dbReference type="ARBA" id="ARBA00022763"/>
    </source>
</evidence>
<dbReference type="Gene3D" id="3.90.1680.10">
    <property type="entry name" value="SOS response associated peptidase-like"/>
    <property type="match status" value="1"/>
</dbReference>
<dbReference type="Proteomes" id="UP000195602">
    <property type="component" value="Unassembled WGS sequence"/>
</dbReference>
<dbReference type="InterPro" id="IPR036590">
    <property type="entry name" value="SRAP-like"/>
</dbReference>
<feature type="compositionally biased region" description="Acidic residues" evidence="8">
    <location>
        <begin position="387"/>
        <end position="400"/>
    </location>
</feature>
<comment type="similarity">
    <text evidence="1">Belongs to the SOS response-associated peptidase family.</text>
</comment>
<feature type="compositionally biased region" description="Basic and acidic residues" evidence="8">
    <location>
        <begin position="320"/>
        <end position="369"/>
    </location>
</feature>
<gene>
    <name evidence="9" type="ORF">A9F13_01g05720</name>
</gene>
<dbReference type="PANTHER" id="PTHR13604:SF0">
    <property type="entry name" value="ABASIC SITE PROCESSING PROTEIN HMCES"/>
    <property type="match status" value="1"/>
</dbReference>
<evidence type="ECO:0000256" key="6">
    <source>
        <dbReference type="ARBA" id="ARBA00023125"/>
    </source>
</evidence>
<dbReference type="SUPFAM" id="SSF143081">
    <property type="entry name" value="BB1717-like"/>
    <property type="match status" value="1"/>
</dbReference>
<dbReference type="GO" id="GO:0003697">
    <property type="term" value="F:single-stranded DNA binding"/>
    <property type="evidence" value="ECO:0007669"/>
    <property type="project" value="InterPro"/>
</dbReference>
<evidence type="ECO:0000256" key="1">
    <source>
        <dbReference type="ARBA" id="ARBA00008136"/>
    </source>
</evidence>
<keyword evidence="4 9" id="KW-0378">Hydrolase</keyword>
<feature type="compositionally biased region" description="Basic and acidic residues" evidence="8">
    <location>
        <begin position="376"/>
        <end position="386"/>
    </location>
</feature>
<evidence type="ECO:0000256" key="7">
    <source>
        <dbReference type="ARBA" id="ARBA00023239"/>
    </source>
</evidence>
<keyword evidence="3" id="KW-0227">DNA damage</keyword>
<dbReference type="InterPro" id="IPR003738">
    <property type="entry name" value="SRAP"/>
</dbReference>
<feature type="compositionally biased region" description="Polar residues" evidence="8">
    <location>
        <begin position="302"/>
        <end position="311"/>
    </location>
</feature>
<keyword evidence="2" id="KW-0645">Protease</keyword>
<organism evidence="9 10">
    <name type="scientific">Clavispora lusitaniae</name>
    <name type="common">Candida lusitaniae</name>
    <dbReference type="NCBI Taxonomy" id="36911"/>
    <lineage>
        <taxon>Eukaryota</taxon>
        <taxon>Fungi</taxon>
        <taxon>Dikarya</taxon>
        <taxon>Ascomycota</taxon>
        <taxon>Saccharomycotina</taxon>
        <taxon>Pichiomycetes</taxon>
        <taxon>Metschnikowiaceae</taxon>
        <taxon>Clavispora</taxon>
    </lineage>
</organism>
<dbReference type="AlphaFoldDB" id="A0AA91Q4C0"/>
<evidence type="ECO:0000256" key="5">
    <source>
        <dbReference type="ARBA" id="ARBA00023124"/>
    </source>
</evidence>